<comment type="caution">
    <text evidence="1">The sequence shown here is derived from an EMBL/GenBank/DDBJ whole genome shotgun (WGS) entry which is preliminary data.</text>
</comment>
<feature type="non-terminal residue" evidence="1">
    <location>
        <position position="29"/>
    </location>
</feature>
<accession>A0A392UJG5</accession>
<dbReference type="Proteomes" id="UP000265520">
    <property type="component" value="Unassembled WGS sequence"/>
</dbReference>
<proteinExistence type="predicted"/>
<dbReference type="EMBL" id="LXQA010830130">
    <property type="protein sequence ID" value="MCI73038.1"/>
    <property type="molecule type" value="Genomic_DNA"/>
</dbReference>
<dbReference type="AlphaFoldDB" id="A0A392UJG5"/>
<protein>
    <submittedName>
        <fullName evidence="1">Uncharacterized protein</fullName>
    </submittedName>
</protein>
<reference evidence="1 2" key="1">
    <citation type="journal article" date="2018" name="Front. Plant Sci.">
        <title>Red Clover (Trifolium pratense) and Zigzag Clover (T. medium) - A Picture of Genomic Similarities and Differences.</title>
        <authorList>
            <person name="Dluhosova J."/>
            <person name="Istvanek J."/>
            <person name="Nedelnik J."/>
            <person name="Repkova J."/>
        </authorList>
    </citation>
    <scope>NUCLEOTIDE SEQUENCE [LARGE SCALE GENOMIC DNA]</scope>
    <source>
        <strain evidence="2">cv. 10/8</strain>
        <tissue evidence="1">Leaf</tissue>
    </source>
</reference>
<keyword evidence="2" id="KW-1185">Reference proteome</keyword>
<evidence type="ECO:0000313" key="2">
    <source>
        <dbReference type="Proteomes" id="UP000265520"/>
    </source>
</evidence>
<organism evidence="1 2">
    <name type="scientific">Trifolium medium</name>
    <dbReference type="NCBI Taxonomy" id="97028"/>
    <lineage>
        <taxon>Eukaryota</taxon>
        <taxon>Viridiplantae</taxon>
        <taxon>Streptophyta</taxon>
        <taxon>Embryophyta</taxon>
        <taxon>Tracheophyta</taxon>
        <taxon>Spermatophyta</taxon>
        <taxon>Magnoliopsida</taxon>
        <taxon>eudicotyledons</taxon>
        <taxon>Gunneridae</taxon>
        <taxon>Pentapetalae</taxon>
        <taxon>rosids</taxon>
        <taxon>fabids</taxon>
        <taxon>Fabales</taxon>
        <taxon>Fabaceae</taxon>
        <taxon>Papilionoideae</taxon>
        <taxon>50 kb inversion clade</taxon>
        <taxon>NPAAA clade</taxon>
        <taxon>Hologalegina</taxon>
        <taxon>IRL clade</taxon>
        <taxon>Trifolieae</taxon>
        <taxon>Trifolium</taxon>
    </lineage>
</organism>
<name>A0A392UJG5_9FABA</name>
<sequence length="29" mass="3176">MTLLFGGDGSYMAPFTLHNDNILTSLMSQ</sequence>
<evidence type="ECO:0000313" key="1">
    <source>
        <dbReference type="EMBL" id="MCI73038.1"/>
    </source>
</evidence>